<dbReference type="InterPro" id="IPR023213">
    <property type="entry name" value="CAT-like_dom_sf"/>
</dbReference>
<dbReference type="GO" id="GO:0043041">
    <property type="term" value="P:amino acid activation for nonribosomal peptide biosynthetic process"/>
    <property type="evidence" value="ECO:0007669"/>
    <property type="project" value="TreeGrafter"/>
</dbReference>
<organism evidence="6 7">
    <name type="scientific">Caballeronia sordidicola</name>
    <name type="common">Burkholderia sordidicola</name>
    <dbReference type="NCBI Taxonomy" id="196367"/>
    <lineage>
        <taxon>Bacteria</taxon>
        <taxon>Pseudomonadati</taxon>
        <taxon>Pseudomonadota</taxon>
        <taxon>Betaproteobacteria</taxon>
        <taxon>Burkholderiales</taxon>
        <taxon>Burkholderiaceae</taxon>
        <taxon>Caballeronia</taxon>
    </lineage>
</organism>
<feature type="domain" description="Carrier" evidence="5">
    <location>
        <begin position="2572"/>
        <end position="2651"/>
    </location>
</feature>
<comment type="cofactor">
    <cofactor evidence="1">
        <name>pantetheine 4'-phosphate</name>
        <dbReference type="ChEBI" id="CHEBI:47942"/>
    </cofactor>
</comment>
<dbReference type="SMART" id="SM00823">
    <property type="entry name" value="PKS_PP"/>
    <property type="match status" value="2"/>
</dbReference>
<name>A0A158HM92_CABSO</name>
<dbReference type="Gene3D" id="3.40.50.980">
    <property type="match status" value="2"/>
</dbReference>
<evidence type="ECO:0000313" key="7">
    <source>
        <dbReference type="Proteomes" id="UP000054893"/>
    </source>
</evidence>
<evidence type="ECO:0000259" key="5">
    <source>
        <dbReference type="PROSITE" id="PS50075"/>
    </source>
</evidence>
<dbReference type="Gene3D" id="2.30.38.10">
    <property type="entry name" value="Luciferase, Domain 3"/>
    <property type="match status" value="1"/>
</dbReference>
<dbReference type="CDD" id="cd19543">
    <property type="entry name" value="DCL_NRPS"/>
    <property type="match status" value="1"/>
</dbReference>
<dbReference type="OrthoDB" id="9154499at2"/>
<dbReference type="InterPro" id="IPR042099">
    <property type="entry name" value="ANL_N_sf"/>
</dbReference>
<dbReference type="FunFam" id="1.10.1200.10:FF:000005">
    <property type="entry name" value="Nonribosomal peptide synthetase 1"/>
    <property type="match status" value="1"/>
</dbReference>
<dbReference type="InterPro" id="IPR009081">
    <property type="entry name" value="PP-bd_ACP"/>
</dbReference>
<dbReference type="Gene3D" id="3.40.50.12780">
    <property type="entry name" value="N-terminal domain of ligase-like"/>
    <property type="match status" value="1"/>
</dbReference>
<dbReference type="EMBL" id="FCOC02000018">
    <property type="protein sequence ID" value="SAL45217.1"/>
    <property type="molecule type" value="Genomic_DNA"/>
</dbReference>
<dbReference type="RefSeq" id="WP_060857860.1">
    <property type="nucleotide sequence ID" value="NZ_FCOC02000018.1"/>
</dbReference>
<dbReference type="SUPFAM" id="SSF47336">
    <property type="entry name" value="ACP-like"/>
    <property type="match status" value="2"/>
</dbReference>
<dbReference type="InterPro" id="IPR036736">
    <property type="entry name" value="ACP-like_sf"/>
</dbReference>
<keyword evidence="4" id="KW-0677">Repeat</keyword>
<dbReference type="PANTHER" id="PTHR45527:SF1">
    <property type="entry name" value="FATTY ACID SYNTHASE"/>
    <property type="match status" value="1"/>
</dbReference>
<dbReference type="InterPro" id="IPR010071">
    <property type="entry name" value="AA_adenyl_dom"/>
</dbReference>
<dbReference type="Proteomes" id="UP000054893">
    <property type="component" value="Unassembled WGS sequence"/>
</dbReference>
<protein>
    <submittedName>
        <fullName evidence="6">Amino acid adenylation protein</fullName>
    </submittedName>
</protein>
<reference evidence="6 7" key="1">
    <citation type="submission" date="2016-01" db="EMBL/GenBank/DDBJ databases">
        <authorList>
            <person name="Oliw E.H."/>
        </authorList>
    </citation>
    <scope>NUCLEOTIDE SEQUENCE [LARGE SCALE GENOMIC DNA]</scope>
    <source>
        <strain evidence="6">LMG 22029</strain>
    </source>
</reference>
<proteinExistence type="predicted"/>
<dbReference type="SUPFAM" id="SSF52777">
    <property type="entry name" value="CoA-dependent acyltransferases"/>
    <property type="match status" value="6"/>
</dbReference>
<dbReference type="GO" id="GO:0005737">
    <property type="term" value="C:cytoplasm"/>
    <property type="evidence" value="ECO:0007669"/>
    <property type="project" value="TreeGrafter"/>
</dbReference>
<sequence length="2682" mass="288836">MTFRRKDNIEKIVALTDIQAGMLAHALRGGTDPYHTQKALEFEGPLDVAALRRAWCDVVAKHAILRTDFRWNGLKSPVQVVYRNAADDEAAAFVAEDWRELDTASQRRRLADEWRAAHARGFNFERAANLDLRLIRVGEARHWLVWRLHHVQLDGWSLATVLAACIEAYDQHRGGDAAHAVQAPEPPFYRYVEWLQKQSLDDAAFRTAFAPLLAHDAWPTPLPARSQARSPDRASEQGSARAECAEQTIVLDAGHSAALERFARERRVTLNTLLQAAWAWLLSRHALTREVCFGVTVSGRPADLPGVSRMAGMFVNTLPLALRVPPQASIGEWLEQVQQANLDLRPFEHVPLATLRGRAGINADATLFDSIVVFENFPQQLDTLARADGLAIRRLADENEPPDADSEVETEIDAEAQACGAVLGSGRNHYPLSLIAVPGETLRLVLAYRRAHFAHRDVKRLGETLFAVLKVFAARPQVRLGDFSLAEVDASVTCESSSAEAFESLLAVVAARAADAAQCGAIACVEAGEEGDDGGSCALTWGQLWTSAGALAQRLRMYSIRAETPVAVALPRCVTLVASVLGCWRAGAVYVPLDLATPDARLAWQLRHSGARCLICDASEAQRLAPLAAQANCEIVVFDACADADSDAAHREGLADDAPLPDQAAYTIYTSGSTGEPKGVTVSHGALSTYANAVLRRLPDGIASAAYVSTPAADLGHTMLFGALAAGWRLHLFDDSDVRDPDRFAAAMARHDIDALKIVPGHLAGLLHATDAARTLPRRALVLGGESAGSALLARVAELAPACAVLNHYGPTETTVGVLTYRLSDDTSGTPPLGHALDGARVYLLDADGNAAMPGASGELCVGGATLARGYRGQPGASAERFVPDPHGAPGARLYRTGDRAHRRADGALVFEGRLDQQVKVRGYRVEPAEIAACLRALVGVAEAVVLTQADSQGALQLRAFACALNDGAALDARALQAALAAQLPAHMVPASVTVLARLPVTPNGKLDRAALLALAQPNADGCSSGVAEANVVATRTTVAPRNDAEATLLAVWQRVLRRDDIGVTDHFLEIGGDSILSLQVIAQARRAGLRFTPKQMFDHPVIERLAALAATASASASAQQLAAASSAHVPFDLTPIQRSFFARFPQAQHHWNQAVLLTVPPTLDETALRAALDAMVGAHEALRLRFACHADGWRQQVGACEACPLDVFDWRTGAPSSDADAALEQAATRVQRSLDIERGPLLRAAWFRRPQGDRLLLAIHHLAVDGVSWRVLLDDFQHAYAQVRSGAAISLAAGMAWSAWAHSLTQRAQRDDVKREAAWWRASLTGACASLHGIDAIGANAATVGSARVLESAFDADLTRTLLERAGAAYRNNVEETLLAALAHAIDERGVLLSLESHGRETAGEGSVDLSRAVGWFTARFPFWLDAQPDLRRALIDVKARRRAVPHQGTHWGLLEHSSDEAVRAALMDLPAPCVSFNYLGRFDERIGAPNGAGDGFALATESAGELTDHAARLAFALDVNARVVGGKLSVTWRCEPQAEAATQALKARFERSLAQLIEHASQAQPELTAADFPLSGLQQGAFEALDLDLANLEDIYPATPVQQGLLFHSALESGSGLYVNQRRLTLRGDLDRASLRGAWAHVVATHAILRTQFETRHGGDALQIVLRDVDLPFVELDWTALESQVYEAQLQQWMREDLQRGFDVERAPLLRIEIFARADGVLDLVWNDHHVLLDGWSSAQLMREVADAYEALRARREPQSVAPPYRDYVQWRLQQDEGEAWWREQGERIDEPATLLEALGLNTGRALETAHADDAPLEFRLDAELSEALRDTARRHRVTLNTVLQGAWALLLARYGNRSQAAFGVTVSGRPAHLAQVENMLGLFINSLPVWIDVPGDARLSAWLEALQQHNGALRQYEHTPLSRIQQWTARSGDGLFDSLLVFENYPVDAALQGTGLTLDAIESAGRAHYPLTLVVLPERETTLIWKYDATRIDAARVDRLHEHFAGLLGRLTQQQGDPLLRTLTLDVAPTASGEARAGEGVLLARIGEHARTRGDATAIVCEGHALSWRALWNRAGTLAHRLIDAGLRADAPVAVALPRSLDLAVALVAVWRAGGVYLPLDVAAPSARLRAQLDDSGARHLITATPPQGEADVPRTSDVIRLDASTPDDDVPRSFPADAAQPHRARPAYVIYTSGSTGVPKGVVVGHGAMTAYVEAILARMPQSVASAAYVSTPAADLGHTTLLGALWAGWTLHMIDDARATDPDAFAAYMTQHRIDVLKIVPSHLSALMRGAATDVLPRRCLVLGGEAAQRALVAQLRVLTRTHDGFTLLNHYGPTETTVGVLAHEASNVSSALNVAVHDDLPLGAPLAHARVQLVDRFGEPTPEGCAGELLIGGPALALGYLGRPGQTAERFVPDPHGAPGARAYRSGDRMRRDASGVFAFAGRIDDQVKIRGFRVEPAEVRAQLLAHPWIADAAVVVEHSGADADARLVVCAVLHADIADVPETPWPVLREWLSARVSAHLVPAAFVRVTALPLTRNGKLDRVALVRLAATAGATAHRAAPLAPRTPTEALVLDVWREVLEADAGENPLAPFGVRDDFLELGGHSLLAVRIATRLTARLGRKVALADVLRHRTIERVAAALDAPAVDADASANTASAQARRTARVDALNDLFETLD</sequence>
<dbReference type="Gene3D" id="1.10.1200.10">
    <property type="entry name" value="ACP-like"/>
    <property type="match status" value="2"/>
</dbReference>
<dbReference type="Pfam" id="PF00550">
    <property type="entry name" value="PP-binding"/>
    <property type="match status" value="2"/>
</dbReference>
<dbReference type="PROSITE" id="PS00012">
    <property type="entry name" value="PHOSPHOPANTETHEINE"/>
    <property type="match status" value="2"/>
</dbReference>
<dbReference type="GO" id="GO:0031177">
    <property type="term" value="F:phosphopantetheine binding"/>
    <property type="evidence" value="ECO:0007669"/>
    <property type="project" value="InterPro"/>
</dbReference>
<dbReference type="SUPFAM" id="SSF56801">
    <property type="entry name" value="Acetyl-CoA synthetase-like"/>
    <property type="match status" value="2"/>
</dbReference>
<dbReference type="InterPro" id="IPR000873">
    <property type="entry name" value="AMP-dep_synth/lig_dom"/>
</dbReference>
<keyword evidence="3" id="KW-0597">Phosphoprotein</keyword>
<dbReference type="InterPro" id="IPR045851">
    <property type="entry name" value="AMP-bd_C_sf"/>
</dbReference>
<evidence type="ECO:0000256" key="4">
    <source>
        <dbReference type="ARBA" id="ARBA00022737"/>
    </source>
</evidence>
<gene>
    <name evidence="6" type="ORF">AWB64_04791</name>
</gene>
<dbReference type="InterPro" id="IPR020806">
    <property type="entry name" value="PKS_PP-bd"/>
</dbReference>
<dbReference type="NCBIfam" id="TIGR01720">
    <property type="entry name" value="NRPS-para261"/>
    <property type="match status" value="1"/>
</dbReference>
<dbReference type="GO" id="GO:0044550">
    <property type="term" value="P:secondary metabolite biosynthetic process"/>
    <property type="evidence" value="ECO:0007669"/>
    <property type="project" value="TreeGrafter"/>
</dbReference>
<dbReference type="PROSITE" id="PS00455">
    <property type="entry name" value="AMP_BINDING"/>
    <property type="match status" value="1"/>
</dbReference>
<evidence type="ECO:0000256" key="1">
    <source>
        <dbReference type="ARBA" id="ARBA00001957"/>
    </source>
</evidence>
<dbReference type="InterPro" id="IPR025110">
    <property type="entry name" value="AMP-bd_C"/>
</dbReference>
<dbReference type="CDD" id="cd19534">
    <property type="entry name" value="E_NRPS"/>
    <property type="match status" value="1"/>
</dbReference>
<dbReference type="Pfam" id="PF00668">
    <property type="entry name" value="Condensation"/>
    <property type="match status" value="3"/>
</dbReference>
<dbReference type="InterPro" id="IPR001242">
    <property type="entry name" value="Condensation_dom"/>
</dbReference>
<accession>A0A158HM92</accession>
<dbReference type="Pfam" id="PF13193">
    <property type="entry name" value="AMP-binding_C"/>
    <property type="match status" value="2"/>
</dbReference>
<dbReference type="PROSITE" id="PS50075">
    <property type="entry name" value="CARRIER"/>
    <property type="match status" value="2"/>
</dbReference>
<evidence type="ECO:0000256" key="2">
    <source>
        <dbReference type="ARBA" id="ARBA00022450"/>
    </source>
</evidence>
<dbReference type="InterPro" id="IPR020845">
    <property type="entry name" value="AMP-binding_CS"/>
</dbReference>
<evidence type="ECO:0000256" key="3">
    <source>
        <dbReference type="ARBA" id="ARBA00022553"/>
    </source>
</evidence>
<dbReference type="Gene3D" id="3.30.559.10">
    <property type="entry name" value="Chloramphenicol acetyltransferase-like domain"/>
    <property type="match status" value="3"/>
</dbReference>
<feature type="domain" description="Carrier" evidence="5">
    <location>
        <begin position="1040"/>
        <end position="1114"/>
    </location>
</feature>
<dbReference type="PANTHER" id="PTHR45527">
    <property type="entry name" value="NONRIBOSOMAL PEPTIDE SYNTHETASE"/>
    <property type="match status" value="1"/>
</dbReference>
<dbReference type="InterPro" id="IPR010060">
    <property type="entry name" value="NRPS_synth"/>
</dbReference>
<keyword evidence="2" id="KW-0596">Phosphopantetheine</keyword>
<dbReference type="NCBIfam" id="TIGR01733">
    <property type="entry name" value="AA-adenyl-dom"/>
    <property type="match status" value="2"/>
</dbReference>
<evidence type="ECO:0000313" key="6">
    <source>
        <dbReference type="EMBL" id="SAL45217.1"/>
    </source>
</evidence>
<dbReference type="InterPro" id="IPR006162">
    <property type="entry name" value="Ppantetheine_attach_site"/>
</dbReference>
<dbReference type="Gene3D" id="3.30.300.30">
    <property type="match status" value="2"/>
</dbReference>
<dbReference type="CDD" id="cd05930">
    <property type="entry name" value="A_NRPS"/>
    <property type="match status" value="2"/>
</dbReference>
<dbReference type="Pfam" id="PF00501">
    <property type="entry name" value="AMP-binding"/>
    <property type="match status" value="2"/>
</dbReference>
<dbReference type="GO" id="GO:0003824">
    <property type="term" value="F:catalytic activity"/>
    <property type="evidence" value="ECO:0007669"/>
    <property type="project" value="InterPro"/>
</dbReference>
<dbReference type="Gene3D" id="3.30.559.30">
    <property type="entry name" value="Nonribosomal peptide synthetase, condensation domain"/>
    <property type="match status" value="3"/>
</dbReference>